<evidence type="ECO:0000256" key="4">
    <source>
        <dbReference type="ARBA" id="ARBA00023163"/>
    </source>
</evidence>
<dbReference type="PROSITE" id="PS50045">
    <property type="entry name" value="SIGMA54_INTERACT_4"/>
    <property type="match status" value="1"/>
</dbReference>
<dbReference type="Gene3D" id="1.10.8.60">
    <property type="match status" value="1"/>
</dbReference>
<keyword evidence="4" id="KW-0804">Transcription</keyword>
<dbReference type="InterPro" id="IPR058031">
    <property type="entry name" value="AAA_lid_NorR"/>
</dbReference>
<feature type="domain" description="Sigma-54 factor interaction" evidence="5">
    <location>
        <begin position="282"/>
        <end position="510"/>
    </location>
</feature>
<dbReference type="InterPro" id="IPR009057">
    <property type="entry name" value="Homeodomain-like_sf"/>
</dbReference>
<dbReference type="Pfam" id="PF25601">
    <property type="entry name" value="AAA_lid_14"/>
    <property type="match status" value="1"/>
</dbReference>
<dbReference type="InterPro" id="IPR015813">
    <property type="entry name" value="Pyrv/PenolPyrv_kinase-like_dom"/>
</dbReference>
<dbReference type="AlphaFoldDB" id="A0A3B0T2B6"/>
<dbReference type="PANTHER" id="PTHR31862:SF1">
    <property type="entry name" value="UPF0261 DOMAIN PROTEIN (AFU_ORTHOLOGUE AFUA_1G10120)"/>
    <property type="match status" value="1"/>
</dbReference>
<dbReference type="Pfam" id="PF09370">
    <property type="entry name" value="PEP_hydrolase"/>
    <property type="match status" value="1"/>
</dbReference>
<reference evidence="6" key="1">
    <citation type="submission" date="2018-06" db="EMBL/GenBank/DDBJ databases">
        <authorList>
            <person name="Zhirakovskaya E."/>
        </authorList>
    </citation>
    <scope>NUCLEOTIDE SEQUENCE</scope>
</reference>
<dbReference type="Gene3D" id="3.20.20.70">
    <property type="entry name" value="Aldolase class I"/>
    <property type="match status" value="1"/>
</dbReference>
<dbReference type="Gene3D" id="3.40.50.300">
    <property type="entry name" value="P-loop containing nucleotide triphosphate hydrolases"/>
    <property type="match status" value="1"/>
</dbReference>
<dbReference type="Pfam" id="PF02954">
    <property type="entry name" value="HTH_8"/>
    <property type="match status" value="1"/>
</dbReference>
<proteinExistence type="predicted"/>
<keyword evidence="2" id="KW-0067">ATP-binding</keyword>
<accession>A0A3B0T2B6</accession>
<dbReference type="InterPro" id="IPR013785">
    <property type="entry name" value="Aldolase_TIM"/>
</dbReference>
<dbReference type="EMBL" id="UOEM01000006">
    <property type="protein sequence ID" value="VAW10183.1"/>
    <property type="molecule type" value="Genomic_DNA"/>
</dbReference>
<evidence type="ECO:0000256" key="1">
    <source>
        <dbReference type="ARBA" id="ARBA00022741"/>
    </source>
</evidence>
<gene>
    <name evidence="6" type="ORF">MNBD_ALPHA09-647</name>
</gene>
<evidence type="ECO:0000256" key="2">
    <source>
        <dbReference type="ARBA" id="ARBA00022840"/>
    </source>
</evidence>
<dbReference type="SUPFAM" id="SSF46689">
    <property type="entry name" value="Homeodomain-like"/>
    <property type="match status" value="1"/>
</dbReference>
<protein>
    <recommendedName>
        <fullName evidence="5">Sigma-54 factor interaction domain-containing protein</fullName>
    </recommendedName>
</protein>
<evidence type="ECO:0000313" key="6">
    <source>
        <dbReference type="EMBL" id="VAW10183.1"/>
    </source>
</evidence>
<dbReference type="InterPro" id="IPR009215">
    <property type="entry name" value="TIM-br_IGPS-like"/>
</dbReference>
<dbReference type="InterPro" id="IPR027417">
    <property type="entry name" value="P-loop_NTPase"/>
</dbReference>
<dbReference type="GO" id="GO:0006355">
    <property type="term" value="P:regulation of DNA-templated transcription"/>
    <property type="evidence" value="ECO:0007669"/>
    <property type="project" value="InterPro"/>
</dbReference>
<name>A0A3B0T2B6_9ZZZZ</name>
<dbReference type="CDD" id="cd00009">
    <property type="entry name" value="AAA"/>
    <property type="match status" value="1"/>
</dbReference>
<evidence type="ECO:0000259" key="5">
    <source>
        <dbReference type="PROSITE" id="PS50045"/>
    </source>
</evidence>
<organism evidence="6">
    <name type="scientific">hydrothermal vent metagenome</name>
    <dbReference type="NCBI Taxonomy" id="652676"/>
    <lineage>
        <taxon>unclassified sequences</taxon>
        <taxon>metagenomes</taxon>
        <taxon>ecological metagenomes</taxon>
    </lineage>
</organism>
<evidence type="ECO:0000256" key="3">
    <source>
        <dbReference type="ARBA" id="ARBA00023015"/>
    </source>
</evidence>
<dbReference type="SUPFAM" id="SSF52540">
    <property type="entry name" value="P-loop containing nucleoside triphosphate hydrolases"/>
    <property type="match status" value="1"/>
</dbReference>
<dbReference type="InterPro" id="IPR051353">
    <property type="entry name" value="Tobamovirus_resist_UPF0261"/>
</dbReference>
<dbReference type="Pfam" id="PF00158">
    <property type="entry name" value="Sigma54_activat"/>
    <property type="match status" value="1"/>
</dbReference>
<dbReference type="PRINTS" id="PR01590">
    <property type="entry name" value="HTHFIS"/>
</dbReference>
<dbReference type="PANTHER" id="PTHR31862">
    <property type="entry name" value="UPF0261 DOMAIN PROTEIN (AFU_ORTHOLOGUE AFUA_1G10120)"/>
    <property type="match status" value="1"/>
</dbReference>
<dbReference type="InterPro" id="IPR002078">
    <property type="entry name" value="Sigma_54_int"/>
</dbReference>
<dbReference type="Gene3D" id="1.10.10.60">
    <property type="entry name" value="Homeodomain-like"/>
    <property type="match status" value="1"/>
</dbReference>
<keyword evidence="3" id="KW-0805">Transcription regulation</keyword>
<dbReference type="SUPFAM" id="SSF51621">
    <property type="entry name" value="Phosphoenolpyruvate/pyruvate domain"/>
    <property type="match status" value="1"/>
</dbReference>
<dbReference type="GO" id="GO:0043565">
    <property type="term" value="F:sequence-specific DNA binding"/>
    <property type="evidence" value="ECO:0007669"/>
    <property type="project" value="InterPro"/>
</dbReference>
<dbReference type="GO" id="GO:0005524">
    <property type="term" value="F:ATP binding"/>
    <property type="evidence" value="ECO:0007669"/>
    <property type="project" value="InterPro"/>
</dbReference>
<dbReference type="InterPro" id="IPR002197">
    <property type="entry name" value="HTH_Fis"/>
</dbReference>
<keyword evidence="1" id="KW-0547">Nucleotide-binding</keyword>
<sequence length="577" mass="62667">MSAPANQFLVGAAVGSGLAAIAAQRGGADFLLALNAGWLRAKGAPSIASILPVEDGNGAVLKLGKNEIIPQCNLPVFFGANVYEPKDRWEDMIAEAKLQGFAGFVNFPTAIHLPIDLQKDFAAYGIGFQAELDLLSKAKGRGMQTLAYVRTKRQAMDAAAAGVDSICLNFGWNIGGASGPKTDFTIEDVRYQADDVYRAIVRRHPHVKFLLVGGPIETAEDLASIYRSVPVHGYIGGSTLDRLPTEISISDRTRGFKGVDLLASELQRREEDSIRHTQAIGLIGTSKAIRQTFEALRALSKYSGPVLICGEAGSGRGFAAEALHQMGSRRSRPYTELSLTQLTGHEAGLRVFGRDRQKAAAGQFKVPGLLETLDGGSLYIEEISHLPKRLQTRLARYLERGKFSPLDGRRVISSDVRIICSSEHSLLSLTETGSMDGQLCSAFFGNDIAMPPLRERPDDIPLLLRSFIDQITQGQSEPISMEASAVGALSAHTWPGNIAEVRRLAVRLAELAGTTISATDILAAMETIEPRSVEYLDERDWIAGALKRNRFRRTDTARELGLSRKTLYNKITKYGLG</sequence>
<dbReference type="GO" id="GO:0003824">
    <property type="term" value="F:catalytic activity"/>
    <property type="evidence" value="ECO:0007669"/>
    <property type="project" value="InterPro"/>
</dbReference>